<dbReference type="InterPro" id="IPR007813">
    <property type="entry name" value="PilN"/>
</dbReference>
<organism evidence="1 2">
    <name type="scientific">Marinobacter salinisoli</name>
    <dbReference type="NCBI Taxonomy" id="2769486"/>
    <lineage>
        <taxon>Bacteria</taxon>
        <taxon>Pseudomonadati</taxon>
        <taxon>Pseudomonadota</taxon>
        <taxon>Gammaproteobacteria</taxon>
        <taxon>Pseudomonadales</taxon>
        <taxon>Marinobacteraceae</taxon>
        <taxon>Marinobacter</taxon>
    </lineage>
</organism>
<reference evidence="1 2" key="1">
    <citation type="submission" date="2021-03" db="EMBL/GenBank/DDBJ databases">
        <title>Genome sequencing of Marinobacter sp. LPB0319.</title>
        <authorList>
            <person name="Kim J."/>
        </authorList>
    </citation>
    <scope>NUCLEOTIDE SEQUENCE [LARGE SCALE GENOMIC DNA]</scope>
    <source>
        <strain evidence="1 2">LPB0319</strain>
    </source>
</reference>
<accession>A0ABX7MWF6</accession>
<evidence type="ECO:0000313" key="1">
    <source>
        <dbReference type="EMBL" id="QSP96488.1"/>
    </source>
</evidence>
<evidence type="ECO:0000313" key="2">
    <source>
        <dbReference type="Proteomes" id="UP000663555"/>
    </source>
</evidence>
<dbReference type="Pfam" id="PF05137">
    <property type="entry name" value="PilN"/>
    <property type="match status" value="1"/>
</dbReference>
<dbReference type="EMBL" id="CP071247">
    <property type="protein sequence ID" value="QSP96488.1"/>
    <property type="molecule type" value="Genomic_DNA"/>
</dbReference>
<name>A0ABX7MWF6_9GAMM</name>
<protein>
    <submittedName>
        <fullName evidence="1">PilN domain-containing protein</fullName>
    </submittedName>
</protein>
<keyword evidence="2" id="KW-1185">Reference proteome</keyword>
<proteinExistence type="predicted"/>
<gene>
    <name evidence="1" type="ORF">LPB19_06450</name>
</gene>
<dbReference type="Proteomes" id="UP000663555">
    <property type="component" value="Chromosome"/>
</dbReference>
<sequence length="174" mass="19236">MGLLIVSLVMVSGMTHYQAAQLQQRLDSMASSNQGIEQNIARLSNAVEARRPSPEVREALIAITDQLARRQRLLEKVEGLVLGSGERFSPKMAALARQIPDDVWLTGVWLSAEQSQVALEGRARSGSLVPSYLQNLGDEPAFSGKTFGAFRLSRPENERGIRFRVATDRNREDS</sequence>